<keyword evidence="2" id="KW-1185">Reference proteome</keyword>
<accession>A0AAE0YX85</accession>
<protein>
    <submittedName>
        <fullName evidence="1">Uncharacterized protein</fullName>
    </submittedName>
</protein>
<dbReference type="PROSITE" id="PS51257">
    <property type="entry name" value="PROKAR_LIPOPROTEIN"/>
    <property type="match status" value="1"/>
</dbReference>
<evidence type="ECO:0000313" key="2">
    <source>
        <dbReference type="Proteomes" id="UP001283361"/>
    </source>
</evidence>
<dbReference type="EMBL" id="JAWDGP010005213">
    <property type="protein sequence ID" value="KAK3758778.1"/>
    <property type="molecule type" value="Genomic_DNA"/>
</dbReference>
<dbReference type="Proteomes" id="UP001283361">
    <property type="component" value="Unassembled WGS sequence"/>
</dbReference>
<proteinExistence type="predicted"/>
<sequence>MPTCRFYLYAVSERRAHPAIILHTFTSCCPCFMHDRPTANLGFSNPTRPLVSHLTRSTYYIFPSSPKPAVLAPLARILLAEHRRTETAN</sequence>
<reference evidence="1" key="1">
    <citation type="journal article" date="2023" name="G3 (Bethesda)">
        <title>A reference genome for the long-term kleptoplast-retaining sea slug Elysia crispata morphotype clarki.</title>
        <authorList>
            <person name="Eastman K.E."/>
            <person name="Pendleton A.L."/>
            <person name="Shaikh M.A."/>
            <person name="Suttiyut T."/>
            <person name="Ogas R."/>
            <person name="Tomko P."/>
            <person name="Gavelis G."/>
            <person name="Widhalm J.R."/>
            <person name="Wisecaver J.H."/>
        </authorList>
    </citation>
    <scope>NUCLEOTIDE SEQUENCE</scope>
    <source>
        <strain evidence="1">ECLA1</strain>
    </source>
</reference>
<comment type="caution">
    <text evidence="1">The sequence shown here is derived from an EMBL/GenBank/DDBJ whole genome shotgun (WGS) entry which is preliminary data.</text>
</comment>
<dbReference type="AlphaFoldDB" id="A0AAE0YX85"/>
<gene>
    <name evidence="1" type="ORF">RRG08_047777</name>
</gene>
<organism evidence="1 2">
    <name type="scientific">Elysia crispata</name>
    <name type="common">lettuce slug</name>
    <dbReference type="NCBI Taxonomy" id="231223"/>
    <lineage>
        <taxon>Eukaryota</taxon>
        <taxon>Metazoa</taxon>
        <taxon>Spiralia</taxon>
        <taxon>Lophotrochozoa</taxon>
        <taxon>Mollusca</taxon>
        <taxon>Gastropoda</taxon>
        <taxon>Heterobranchia</taxon>
        <taxon>Euthyneura</taxon>
        <taxon>Panpulmonata</taxon>
        <taxon>Sacoglossa</taxon>
        <taxon>Placobranchoidea</taxon>
        <taxon>Plakobranchidae</taxon>
        <taxon>Elysia</taxon>
    </lineage>
</organism>
<evidence type="ECO:0000313" key="1">
    <source>
        <dbReference type="EMBL" id="KAK3758778.1"/>
    </source>
</evidence>
<name>A0AAE0YX85_9GAST</name>